<protein>
    <submittedName>
        <fullName evidence="3">Uncharacterized protein</fullName>
    </submittedName>
</protein>
<dbReference type="InParanoid" id="S0ETF4"/>
<organism evidence="3 4">
    <name type="scientific">Chthonomonas calidirosea (strain DSM 23976 / ICMP 18418 / T49)</name>
    <dbReference type="NCBI Taxonomy" id="1303518"/>
    <lineage>
        <taxon>Bacteria</taxon>
        <taxon>Bacillati</taxon>
        <taxon>Armatimonadota</taxon>
        <taxon>Chthonomonadia</taxon>
        <taxon>Chthonomonadales</taxon>
        <taxon>Chthonomonadaceae</taxon>
        <taxon>Chthonomonas</taxon>
    </lineage>
</organism>
<keyword evidence="4" id="KW-1185">Reference proteome</keyword>
<keyword evidence="2" id="KW-0472">Membrane</keyword>
<sequence length="69" mass="7524">MRKEISPQTATLLILLTILIVGGLFYVLFNPFRSIPRPKPRIQAHPSGPAVPPPLPPNIIRHGPIGSNP</sequence>
<feature type="transmembrane region" description="Helical" evidence="2">
    <location>
        <begin position="12"/>
        <end position="29"/>
    </location>
</feature>
<proteinExistence type="predicted"/>
<dbReference type="PATRIC" id="fig|1303518.3.peg.555"/>
<evidence type="ECO:0000313" key="4">
    <source>
        <dbReference type="Proteomes" id="UP000014227"/>
    </source>
</evidence>
<dbReference type="HOGENOM" id="CLU_2768336_0_0_0"/>
<feature type="region of interest" description="Disordered" evidence="1">
    <location>
        <begin position="40"/>
        <end position="69"/>
    </location>
</feature>
<evidence type="ECO:0000256" key="2">
    <source>
        <dbReference type="SAM" id="Phobius"/>
    </source>
</evidence>
<dbReference type="EMBL" id="HF951689">
    <property type="protein sequence ID" value="CCW34380.1"/>
    <property type="molecule type" value="Genomic_DNA"/>
</dbReference>
<dbReference type="RefSeq" id="WP_016481942.1">
    <property type="nucleotide sequence ID" value="NC_021487.1"/>
</dbReference>
<evidence type="ECO:0000256" key="1">
    <source>
        <dbReference type="SAM" id="MobiDB-lite"/>
    </source>
</evidence>
<dbReference type="KEGG" id="ccz:CCALI_00549"/>
<evidence type="ECO:0000313" key="3">
    <source>
        <dbReference type="EMBL" id="CCW34380.1"/>
    </source>
</evidence>
<dbReference type="AlphaFoldDB" id="S0ETF4"/>
<reference evidence="4" key="1">
    <citation type="submission" date="2013-03" db="EMBL/GenBank/DDBJ databases">
        <title>Genome sequence of Chthonomonas calidirosea, the first sequenced genome from the Armatimonadetes phylum (formally candidate division OP10).</title>
        <authorList>
            <person name="Lee K.C.Y."/>
            <person name="Morgan X.C."/>
            <person name="Dunfield P.F."/>
            <person name="Tamas I."/>
            <person name="Houghton K.M."/>
            <person name="Vyssotski M."/>
            <person name="Ryan J.L.J."/>
            <person name="Lagutin K."/>
            <person name="McDonald I.R."/>
            <person name="Stott M.B."/>
        </authorList>
    </citation>
    <scope>NUCLEOTIDE SEQUENCE [LARGE SCALE GENOMIC DNA]</scope>
    <source>
        <strain evidence="4">DSM 23976 / ICMP 18418 / T49</strain>
    </source>
</reference>
<dbReference type="STRING" id="454171.CP488_00605"/>
<gene>
    <name evidence="3" type="ORF">CCALI_00549</name>
</gene>
<keyword evidence="2" id="KW-1133">Transmembrane helix</keyword>
<accession>S0ETF4</accession>
<name>S0ETF4_CHTCT</name>
<keyword evidence="2" id="KW-0812">Transmembrane</keyword>
<dbReference type="Proteomes" id="UP000014227">
    <property type="component" value="Chromosome I"/>
</dbReference>